<keyword evidence="4" id="KW-0274">FAD</keyword>
<comment type="caution">
    <text evidence="7">The sequence shown here is derived from an EMBL/GenBank/DDBJ whole genome shotgun (WGS) entry which is preliminary data.</text>
</comment>
<dbReference type="PROSITE" id="PS51387">
    <property type="entry name" value="FAD_PCMH"/>
    <property type="match status" value="1"/>
</dbReference>
<dbReference type="EMBL" id="RBAM01000010">
    <property type="protein sequence ID" value="RKN65829.1"/>
    <property type="molecule type" value="Genomic_DNA"/>
</dbReference>
<keyword evidence="8" id="KW-1185">Reference proteome</keyword>
<dbReference type="InterPro" id="IPR050416">
    <property type="entry name" value="FAD-linked_Oxidoreductase"/>
</dbReference>
<gene>
    <name evidence="7" type="ORF">D7231_23695</name>
</gene>
<dbReference type="PANTHER" id="PTHR42973">
    <property type="entry name" value="BINDING OXIDOREDUCTASE, PUTATIVE (AFU_ORTHOLOGUE AFUA_1G17690)-RELATED"/>
    <property type="match status" value="1"/>
</dbReference>
<organism evidence="7 8">
    <name type="scientific">Streptomyces klenkii</name>
    <dbReference type="NCBI Taxonomy" id="1420899"/>
    <lineage>
        <taxon>Bacteria</taxon>
        <taxon>Bacillati</taxon>
        <taxon>Actinomycetota</taxon>
        <taxon>Actinomycetes</taxon>
        <taxon>Kitasatosporales</taxon>
        <taxon>Streptomycetaceae</taxon>
        <taxon>Streptomyces</taxon>
    </lineage>
</organism>
<evidence type="ECO:0000313" key="7">
    <source>
        <dbReference type="EMBL" id="RKN65829.1"/>
    </source>
</evidence>
<evidence type="ECO:0000256" key="5">
    <source>
        <dbReference type="ARBA" id="ARBA00023002"/>
    </source>
</evidence>
<dbReference type="OrthoDB" id="9775082at2"/>
<dbReference type="PROSITE" id="PS00862">
    <property type="entry name" value="OX2_COVAL_FAD"/>
    <property type="match status" value="1"/>
</dbReference>
<dbReference type="AlphaFoldDB" id="A0A3B0AZW1"/>
<dbReference type="Pfam" id="PF08031">
    <property type="entry name" value="BBE"/>
    <property type="match status" value="1"/>
</dbReference>
<dbReference type="GO" id="GO:0016491">
    <property type="term" value="F:oxidoreductase activity"/>
    <property type="evidence" value="ECO:0007669"/>
    <property type="project" value="UniProtKB-KW"/>
</dbReference>
<comment type="similarity">
    <text evidence="2">Belongs to the oxygen-dependent FAD-linked oxidoreductase family.</text>
</comment>
<dbReference type="RefSeq" id="WP_120757557.1">
    <property type="nucleotide sequence ID" value="NZ_JBFADQ010000016.1"/>
</dbReference>
<dbReference type="Pfam" id="PF01565">
    <property type="entry name" value="FAD_binding_4"/>
    <property type="match status" value="1"/>
</dbReference>
<dbReference type="InterPro" id="IPR006094">
    <property type="entry name" value="Oxid_FAD_bind_N"/>
</dbReference>
<evidence type="ECO:0000256" key="3">
    <source>
        <dbReference type="ARBA" id="ARBA00022630"/>
    </source>
</evidence>
<evidence type="ECO:0000256" key="4">
    <source>
        <dbReference type="ARBA" id="ARBA00022827"/>
    </source>
</evidence>
<dbReference type="InterPro" id="IPR006093">
    <property type="entry name" value="Oxy_OxRdtase_FAD_BS"/>
</dbReference>
<accession>A0A3B0AZW1</accession>
<evidence type="ECO:0000259" key="6">
    <source>
        <dbReference type="PROSITE" id="PS51387"/>
    </source>
</evidence>
<reference evidence="7 8" key="1">
    <citation type="journal article" date="2015" name="Antonie Van Leeuwenhoek">
        <title>Streptomyces klenkii sp. nov., isolated from deep marine sediment.</title>
        <authorList>
            <person name="Veyisoglu A."/>
            <person name="Sahin N."/>
        </authorList>
    </citation>
    <scope>NUCLEOTIDE SEQUENCE [LARGE SCALE GENOMIC DNA]</scope>
    <source>
        <strain evidence="7 8">KCTC 29202</strain>
    </source>
</reference>
<dbReference type="Proteomes" id="UP000270343">
    <property type="component" value="Unassembled WGS sequence"/>
</dbReference>
<dbReference type="Gene3D" id="3.30.465.10">
    <property type="match status" value="1"/>
</dbReference>
<keyword evidence="5" id="KW-0560">Oxidoreductase</keyword>
<name>A0A3B0AZW1_9ACTN</name>
<evidence type="ECO:0000256" key="1">
    <source>
        <dbReference type="ARBA" id="ARBA00001974"/>
    </source>
</evidence>
<protein>
    <submittedName>
        <fullName evidence="7">FAD-binding oxidoreductase</fullName>
    </submittedName>
</protein>
<keyword evidence="3" id="KW-0285">Flavoprotein</keyword>
<evidence type="ECO:0000256" key="2">
    <source>
        <dbReference type="ARBA" id="ARBA00005466"/>
    </source>
</evidence>
<evidence type="ECO:0000313" key="8">
    <source>
        <dbReference type="Proteomes" id="UP000270343"/>
    </source>
</evidence>
<dbReference type="InterPro" id="IPR016169">
    <property type="entry name" value="FAD-bd_PCMH_sub2"/>
</dbReference>
<feature type="domain" description="FAD-binding PCMH-type" evidence="6">
    <location>
        <begin position="50"/>
        <end position="217"/>
    </location>
</feature>
<dbReference type="GO" id="GO:0071949">
    <property type="term" value="F:FAD binding"/>
    <property type="evidence" value="ECO:0007669"/>
    <property type="project" value="InterPro"/>
</dbReference>
<dbReference type="PANTHER" id="PTHR42973:SF39">
    <property type="entry name" value="FAD-BINDING PCMH-TYPE DOMAIN-CONTAINING PROTEIN"/>
    <property type="match status" value="1"/>
</dbReference>
<dbReference type="Gene3D" id="3.30.43.10">
    <property type="entry name" value="Uridine Diphospho-n-acetylenolpyruvylglucosamine Reductase, domain 2"/>
    <property type="match status" value="1"/>
</dbReference>
<dbReference type="InterPro" id="IPR016167">
    <property type="entry name" value="FAD-bd_PCMH_sub1"/>
</dbReference>
<dbReference type="InterPro" id="IPR012951">
    <property type="entry name" value="BBE"/>
</dbReference>
<dbReference type="InterPro" id="IPR036318">
    <property type="entry name" value="FAD-bd_PCMH-like_sf"/>
</dbReference>
<proteinExistence type="inferred from homology"/>
<dbReference type="InterPro" id="IPR016166">
    <property type="entry name" value="FAD-bd_PCMH"/>
</dbReference>
<dbReference type="Gene3D" id="3.40.462.20">
    <property type="match status" value="1"/>
</dbReference>
<sequence>MNSASHQSPGAPVALGAPDAEELRAHVAGPVLLPGEEGFDAELAGFELSVAHRPALIVGATGAADVIAAVRFAAERGLGVAVQATGHGISRPATGVLIGTRRMTGVRVDPQARTARFEAGVRWERVIHEAAVHGLAPLNGSAPFVGAVSYALGGGLGLLSRKYGFATDHITSFDLVTADGRLLEVTPERHPDLFWGVRGSKGNLGIVTSLEVRLFPVSRVYGGGLFFDAESTPAVLKTYLAWAPRMPEDLASSVFFTEYPDAEGLPEPLRGKFVTHIRLAHLGEPEEAERHFAELRAAGTVVMDTVASLPYTRAGEIHNDPPSPVASYSKTFMLRELDEKAVNLILKLAGPGSNAVHGVELRHLGGAMSRPPQVPSAVGHFPDAVFNAYIASLIEPETIESVDRAQQGFVDALRPWTTPGVCLNFLAGHNTSVEVARGAFTAENYARLRELKTRHDPGNVFRFNPNIPPLPA</sequence>
<dbReference type="SUPFAM" id="SSF56176">
    <property type="entry name" value="FAD-binding/transporter-associated domain-like"/>
    <property type="match status" value="1"/>
</dbReference>
<comment type="cofactor">
    <cofactor evidence="1">
        <name>FAD</name>
        <dbReference type="ChEBI" id="CHEBI:57692"/>
    </cofactor>
</comment>